<sequence length="204" mass="23430">MLSTNIKLICDAVVNAWKPEYDFEVEHFKLPLSKNDFFNTTYSTLGNKTINEYLKSLTGGSCYRYATFKRRAEILISHGKIRNLCFQKLDNTTIMNALSQIDSDIPKSVTQFINDKDNTFDSTAWQDYLLSCSQILGAMEADEIMLFASSCYLRNIISLYGVLPFLIELSNEDDSIYFHCVDFKNDLSIYFVSLTNPLVPHFIE</sequence>
<comment type="caution">
    <text evidence="1">The sequence shown here is derived from an EMBL/GenBank/DDBJ whole genome shotgun (WGS) entry which is preliminary data.</text>
</comment>
<proteinExistence type="predicted"/>
<name>A0A091BLJ0_STREI</name>
<dbReference type="Proteomes" id="UP000029382">
    <property type="component" value="Unassembled WGS sequence"/>
</dbReference>
<reference evidence="1 3" key="1">
    <citation type="journal article" date="2014" name="Genome Announc.">
        <title>Draft Genome Sequences of Streptococcus bovis Strains ATCC 33317 and JB1.</title>
        <authorList>
            <person name="Benahmed F.H."/>
            <person name="Gopinath G.R."/>
            <person name="Harbottle H."/>
            <person name="Cotta M.A."/>
            <person name="Luo Y."/>
            <person name="Henderson C."/>
            <person name="Teri P."/>
            <person name="Soppet D."/>
            <person name="Rasmussen M."/>
            <person name="Whitehead T.R."/>
            <person name="Davidson M."/>
        </authorList>
    </citation>
    <scope>NUCLEOTIDE SEQUENCE [LARGE SCALE GENOMIC DNA]</scope>
    <source>
        <strain evidence="1 3">JB1</strain>
    </source>
</reference>
<reference evidence="2 4" key="2">
    <citation type="submission" date="2016-10" db="EMBL/GenBank/DDBJ databases">
        <authorList>
            <person name="Varghese N."/>
            <person name="Submissions S."/>
        </authorList>
    </citation>
    <scope>NUCLEOTIDE SEQUENCE [LARGE SCALE GENOMIC DNA]</scope>
    <source>
        <strain evidence="2 4">JB1</strain>
    </source>
</reference>
<gene>
    <name evidence="1" type="ORF">H702_10205</name>
    <name evidence="2" type="ORF">SAMN02910290_01979</name>
</gene>
<evidence type="ECO:0000313" key="3">
    <source>
        <dbReference type="Proteomes" id="UP000029382"/>
    </source>
</evidence>
<dbReference type="EMBL" id="FOTG01000017">
    <property type="protein sequence ID" value="SFL48590.1"/>
    <property type="molecule type" value="Genomic_DNA"/>
</dbReference>
<keyword evidence="4" id="KW-1185">Reference proteome</keyword>
<organism evidence="1 3">
    <name type="scientific">Streptococcus equinus JB1</name>
    <dbReference type="NCBI Taxonomy" id="1294274"/>
    <lineage>
        <taxon>Bacteria</taxon>
        <taxon>Bacillati</taxon>
        <taxon>Bacillota</taxon>
        <taxon>Bacilli</taxon>
        <taxon>Lactobacillales</taxon>
        <taxon>Streptococcaceae</taxon>
        <taxon>Streptococcus</taxon>
    </lineage>
</organism>
<accession>A0A091BLJ0</accession>
<dbReference type="RefSeq" id="WP_017767886.1">
    <property type="nucleotide sequence ID" value="NZ_AUZH01000042.1"/>
</dbReference>
<evidence type="ECO:0000313" key="2">
    <source>
        <dbReference type="EMBL" id="SFL48590.1"/>
    </source>
</evidence>
<evidence type="ECO:0000313" key="1">
    <source>
        <dbReference type="EMBL" id="KFN85325.1"/>
    </source>
</evidence>
<protein>
    <submittedName>
        <fullName evidence="1">Uncharacterized protein</fullName>
    </submittedName>
</protein>
<dbReference type="Proteomes" id="UP000182793">
    <property type="component" value="Unassembled WGS sequence"/>
</dbReference>
<dbReference type="EMBL" id="AUZH01000042">
    <property type="protein sequence ID" value="KFN85325.1"/>
    <property type="molecule type" value="Genomic_DNA"/>
</dbReference>
<evidence type="ECO:0000313" key="4">
    <source>
        <dbReference type="Proteomes" id="UP000182793"/>
    </source>
</evidence>
<dbReference type="AlphaFoldDB" id="A0A091BLJ0"/>